<organism evidence="1">
    <name type="scientific">Anguilla anguilla</name>
    <name type="common">European freshwater eel</name>
    <name type="synonym">Muraena anguilla</name>
    <dbReference type="NCBI Taxonomy" id="7936"/>
    <lineage>
        <taxon>Eukaryota</taxon>
        <taxon>Metazoa</taxon>
        <taxon>Chordata</taxon>
        <taxon>Craniata</taxon>
        <taxon>Vertebrata</taxon>
        <taxon>Euteleostomi</taxon>
        <taxon>Actinopterygii</taxon>
        <taxon>Neopterygii</taxon>
        <taxon>Teleostei</taxon>
        <taxon>Anguilliformes</taxon>
        <taxon>Anguillidae</taxon>
        <taxon>Anguilla</taxon>
    </lineage>
</organism>
<proteinExistence type="predicted"/>
<protein>
    <submittedName>
        <fullName evidence="1">Uncharacterized protein</fullName>
    </submittedName>
</protein>
<evidence type="ECO:0000313" key="1">
    <source>
        <dbReference type="EMBL" id="JAH34840.1"/>
    </source>
</evidence>
<name>A0A0E9S2G6_ANGAN</name>
<dbReference type="AlphaFoldDB" id="A0A0E9S2G6"/>
<accession>A0A0E9S2G6</accession>
<sequence>MRTHTHADTHSKRWHGLETPLLHFSHYLRNSVLMTDHLISPYVIYVA</sequence>
<dbReference type="EMBL" id="GBXM01073737">
    <property type="protein sequence ID" value="JAH34840.1"/>
    <property type="molecule type" value="Transcribed_RNA"/>
</dbReference>
<reference evidence="1" key="1">
    <citation type="submission" date="2014-11" db="EMBL/GenBank/DDBJ databases">
        <authorList>
            <person name="Amaro Gonzalez C."/>
        </authorList>
    </citation>
    <scope>NUCLEOTIDE SEQUENCE</scope>
</reference>
<reference evidence="1" key="2">
    <citation type="journal article" date="2015" name="Fish Shellfish Immunol.">
        <title>Early steps in the European eel (Anguilla anguilla)-Vibrio vulnificus interaction in the gills: Role of the RtxA13 toxin.</title>
        <authorList>
            <person name="Callol A."/>
            <person name="Pajuelo D."/>
            <person name="Ebbesson L."/>
            <person name="Teles M."/>
            <person name="MacKenzie S."/>
            <person name="Amaro C."/>
        </authorList>
    </citation>
    <scope>NUCLEOTIDE SEQUENCE</scope>
</reference>